<dbReference type="EMBL" id="JABMOJ010000108">
    <property type="protein sequence ID" value="NQV64312.1"/>
    <property type="molecule type" value="Genomic_DNA"/>
</dbReference>
<dbReference type="Proteomes" id="UP000754644">
    <property type="component" value="Unassembled WGS sequence"/>
</dbReference>
<feature type="binding site" evidence="8">
    <location>
        <position position="91"/>
    </location>
    <ligand>
        <name>ATP</name>
        <dbReference type="ChEBI" id="CHEBI:30616"/>
    </ligand>
</feature>
<keyword evidence="7 8" id="KW-0460">Magnesium</keyword>
<feature type="binding site" evidence="8">
    <location>
        <position position="111"/>
    </location>
    <ligand>
        <name>ATP</name>
        <dbReference type="ChEBI" id="CHEBI:30616"/>
    </ligand>
</feature>
<sequence length="481" mass="52884">MTNPILFDNSYAQLPDRFFTRQNPTPVIKPGLIRVNQALAEQLGIDVDWLTSTAGLEVLAGNAIPAGAEPIATVYAGHQFGSWNPQLGDGRAVLLGEVVDGQGARFDIQLKGSGPTAYSRGGDGRAPLGPVLREYIVSEAMFALGVPTTRSLAAVTTGEPVFRETALPGGVLTRVASSHIRIGTFEFFAVKKDIEALRILADHVIDRHYPAAATTENPYLSLLESVISRIATLVSQWQQVGFIHGVLNTDNMLLSGETVDYGPCAFMDSFDPTKVYSAIDRGSRYAYQKQPEIAHWNLMVLAQSLLPLIDADQAQAVTLAKAALDQFPLAFHAHHRQGMAAKLGLTTATQTDEQLVRELLELMQNENLDYTLTFRHLSDPTNHKLLPVRLMPWIEDWLARAATETEGKPDYTLMRSVNPLCIPRNHLIEAVIKAAIEDNDFEPFDALTQALQTPYVERPLENPLTQPPRPDQIVQNTFCGT</sequence>
<organism evidence="10 11">
    <name type="scientific">SAR86 cluster bacterium</name>
    <dbReference type="NCBI Taxonomy" id="2030880"/>
    <lineage>
        <taxon>Bacteria</taxon>
        <taxon>Pseudomonadati</taxon>
        <taxon>Pseudomonadota</taxon>
        <taxon>Gammaproteobacteria</taxon>
        <taxon>SAR86 cluster</taxon>
    </lineage>
</organism>
<dbReference type="EC" id="2.7.7.-" evidence="8"/>
<keyword evidence="4 8" id="KW-0479">Metal-binding</keyword>
<dbReference type="GO" id="GO:0070733">
    <property type="term" value="F:AMPylase activity"/>
    <property type="evidence" value="ECO:0007669"/>
    <property type="project" value="UniProtKB-EC"/>
</dbReference>
<comment type="catalytic activity">
    <reaction evidence="8">
        <text>L-tyrosyl-[protein] + UTP = O-(5'-uridylyl)-L-tyrosyl-[protein] + diphosphate</text>
        <dbReference type="Rhea" id="RHEA:83887"/>
        <dbReference type="Rhea" id="RHEA-COMP:10136"/>
        <dbReference type="Rhea" id="RHEA-COMP:20238"/>
        <dbReference type="ChEBI" id="CHEBI:33019"/>
        <dbReference type="ChEBI" id="CHEBI:46398"/>
        <dbReference type="ChEBI" id="CHEBI:46858"/>
        <dbReference type="ChEBI" id="CHEBI:90602"/>
    </reaction>
</comment>
<feature type="region of interest" description="Disordered" evidence="9">
    <location>
        <begin position="461"/>
        <end position="481"/>
    </location>
</feature>
<accession>A0A972VXB8</accession>
<dbReference type="EC" id="2.7.7.108" evidence="8"/>
<dbReference type="GO" id="GO:0005524">
    <property type="term" value="F:ATP binding"/>
    <property type="evidence" value="ECO:0007669"/>
    <property type="project" value="UniProtKB-UniRule"/>
</dbReference>
<keyword evidence="3 8" id="KW-0548">Nucleotidyltransferase</keyword>
<evidence type="ECO:0000256" key="1">
    <source>
        <dbReference type="ARBA" id="ARBA00009747"/>
    </source>
</evidence>
<feature type="binding site" evidence="8">
    <location>
        <position position="181"/>
    </location>
    <ligand>
        <name>ATP</name>
        <dbReference type="ChEBI" id="CHEBI:30616"/>
    </ligand>
</feature>
<evidence type="ECO:0000256" key="7">
    <source>
        <dbReference type="ARBA" id="ARBA00022842"/>
    </source>
</evidence>
<feature type="binding site" evidence="8">
    <location>
        <position position="251"/>
    </location>
    <ligand>
        <name>Mg(2+)</name>
        <dbReference type="ChEBI" id="CHEBI:18420"/>
    </ligand>
</feature>
<comment type="catalytic activity">
    <reaction evidence="8">
        <text>L-seryl-[protein] + UTP = O-(5'-uridylyl)-L-seryl-[protein] + diphosphate</text>
        <dbReference type="Rhea" id="RHEA:64604"/>
        <dbReference type="Rhea" id="RHEA-COMP:9863"/>
        <dbReference type="Rhea" id="RHEA-COMP:16635"/>
        <dbReference type="ChEBI" id="CHEBI:29999"/>
        <dbReference type="ChEBI" id="CHEBI:33019"/>
        <dbReference type="ChEBI" id="CHEBI:46398"/>
        <dbReference type="ChEBI" id="CHEBI:156051"/>
    </reaction>
</comment>
<evidence type="ECO:0000256" key="3">
    <source>
        <dbReference type="ARBA" id="ARBA00022695"/>
    </source>
</evidence>
<dbReference type="PANTHER" id="PTHR32057:SF14">
    <property type="entry name" value="PROTEIN ADENYLYLTRANSFERASE SELO, MITOCHONDRIAL"/>
    <property type="match status" value="1"/>
</dbReference>
<evidence type="ECO:0000313" key="10">
    <source>
        <dbReference type="EMBL" id="NQV64312.1"/>
    </source>
</evidence>
<dbReference type="PANTHER" id="PTHR32057">
    <property type="entry name" value="PROTEIN ADENYLYLTRANSFERASE SELO, MITOCHONDRIAL"/>
    <property type="match status" value="1"/>
</dbReference>
<comment type="catalytic activity">
    <reaction evidence="8">
        <text>L-seryl-[protein] + ATP = 3-O-(5'-adenylyl)-L-seryl-[protein] + diphosphate</text>
        <dbReference type="Rhea" id="RHEA:58120"/>
        <dbReference type="Rhea" id="RHEA-COMP:9863"/>
        <dbReference type="Rhea" id="RHEA-COMP:15073"/>
        <dbReference type="ChEBI" id="CHEBI:29999"/>
        <dbReference type="ChEBI" id="CHEBI:30616"/>
        <dbReference type="ChEBI" id="CHEBI:33019"/>
        <dbReference type="ChEBI" id="CHEBI:142516"/>
        <dbReference type="EC" id="2.7.7.108"/>
    </reaction>
</comment>
<gene>
    <name evidence="8" type="primary">ydiU</name>
    <name evidence="8" type="synonym">selO</name>
    <name evidence="10" type="ORF">HQ497_03005</name>
</gene>
<feature type="binding site" evidence="8">
    <location>
        <position position="260"/>
    </location>
    <ligand>
        <name>Mg(2+)</name>
        <dbReference type="ChEBI" id="CHEBI:18420"/>
    </ligand>
</feature>
<evidence type="ECO:0000256" key="8">
    <source>
        <dbReference type="HAMAP-Rule" id="MF_00692"/>
    </source>
</evidence>
<dbReference type="NCBIfam" id="NF000658">
    <property type="entry name" value="PRK00029.1"/>
    <property type="match status" value="1"/>
</dbReference>
<comment type="caution">
    <text evidence="10">The sequence shown here is derived from an EMBL/GenBank/DDBJ whole genome shotgun (WGS) entry which is preliminary data.</text>
</comment>
<comment type="catalytic activity">
    <reaction evidence="8">
        <text>L-tyrosyl-[protein] + ATP = O-(5'-adenylyl)-L-tyrosyl-[protein] + diphosphate</text>
        <dbReference type="Rhea" id="RHEA:54288"/>
        <dbReference type="Rhea" id="RHEA-COMP:10136"/>
        <dbReference type="Rhea" id="RHEA-COMP:13846"/>
        <dbReference type="ChEBI" id="CHEBI:30616"/>
        <dbReference type="ChEBI" id="CHEBI:33019"/>
        <dbReference type="ChEBI" id="CHEBI:46858"/>
        <dbReference type="ChEBI" id="CHEBI:83624"/>
        <dbReference type="EC" id="2.7.7.108"/>
    </reaction>
</comment>
<feature type="active site" description="Proton acceptor" evidence="8">
    <location>
        <position position="250"/>
    </location>
</feature>
<evidence type="ECO:0000313" key="11">
    <source>
        <dbReference type="Proteomes" id="UP000754644"/>
    </source>
</evidence>
<dbReference type="AlphaFoldDB" id="A0A972VXB8"/>
<comment type="similarity">
    <text evidence="1 8">Belongs to the SELO family.</text>
</comment>
<evidence type="ECO:0000256" key="6">
    <source>
        <dbReference type="ARBA" id="ARBA00022840"/>
    </source>
</evidence>
<protein>
    <recommendedName>
        <fullName evidence="8">Protein nucleotidyltransferase YdiU</fullName>
        <ecNumber evidence="8">2.7.7.-</ecNumber>
    </recommendedName>
    <alternativeName>
        <fullName evidence="8">Protein adenylyltransferase YdiU</fullName>
        <ecNumber evidence="8">2.7.7.108</ecNumber>
    </alternativeName>
    <alternativeName>
        <fullName evidence="8">Protein uridylyltransferase YdiU</fullName>
        <ecNumber evidence="8">2.7.7.-</ecNumber>
    </alternativeName>
</protein>
<keyword evidence="6 8" id="KW-0067">ATP-binding</keyword>
<feature type="binding site" evidence="8">
    <location>
        <position position="123"/>
    </location>
    <ligand>
        <name>ATP</name>
        <dbReference type="ChEBI" id="CHEBI:30616"/>
    </ligand>
</feature>
<dbReference type="Pfam" id="PF02696">
    <property type="entry name" value="SelO"/>
    <property type="match status" value="1"/>
</dbReference>
<feature type="binding site" evidence="8">
    <location>
        <position position="124"/>
    </location>
    <ligand>
        <name>ATP</name>
        <dbReference type="ChEBI" id="CHEBI:30616"/>
    </ligand>
</feature>
<evidence type="ECO:0000256" key="9">
    <source>
        <dbReference type="SAM" id="MobiDB-lite"/>
    </source>
</evidence>
<name>A0A972VXB8_9GAMM</name>
<comment type="function">
    <text evidence="8">Nucleotidyltransferase involved in the post-translational modification of proteins. It can catalyze the addition of adenosine monophosphate (AMP) or uridine monophosphate (UMP) to a protein, resulting in modifications known as AMPylation and UMPylation.</text>
</comment>
<keyword evidence="2 8" id="KW-0808">Transferase</keyword>
<proteinExistence type="inferred from homology"/>
<keyword evidence="5 8" id="KW-0547">Nucleotide-binding</keyword>
<keyword evidence="8" id="KW-0464">Manganese</keyword>
<dbReference type="GO" id="GO:0000287">
    <property type="term" value="F:magnesium ion binding"/>
    <property type="evidence" value="ECO:0007669"/>
    <property type="project" value="UniProtKB-UniRule"/>
</dbReference>
<feature type="binding site" evidence="8">
    <location>
        <position position="260"/>
    </location>
    <ligand>
        <name>ATP</name>
        <dbReference type="ChEBI" id="CHEBI:30616"/>
    </ligand>
</feature>
<dbReference type="InterPro" id="IPR003846">
    <property type="entry name" value="SelO"/>
</dbReference>
<comment type="cofactor">
    <cofactor evidence="8">
        <name>Mg(2+)</name>
        <dbReference type="ChEBI" id="CHEBI:18420"/>
    </cofactor>
    <cofactor evidence="8">
        <name>Mn(2+)</name>
        <dbReference type="ChEBI" id="CHEBI:29035"/>
    </cofactor>
</comment>
<dbReference type="GO" id="GO:0030145">
    <property type="term" value="F:manganese ion binding"/>
    <property type="evidence" value="ECO:0007669"/>
    <property type="project" value="UniProtKB-UniRule"/>
</dbReference>
<feature type="binding site" evidence="8">
    <location>
        <position position="90"/>
    </location>
    <ligand>
        <name>ATP</name>
        <dbReference type="ChEBI" id="CHEBI:30616"/>
    </ligand>
</feature>
<comment type="catalytic activity">
    <reaction evidence="8">
        <text>L-threonyl-[protein] + ATP = 3-O-(5'-adenylyl)-L-threonyl-[protein] + diphosphate</text>
        <dbReference type="Rhea" id="RHEA:54292"/>
        <dbReference type="Rhea" id="RHEA-COMP:11060"/>
        <dbReference type="Rhea" id="RHEA-COMP:13847"/>
        <dbReference type="ChEBI" id="CHEBI:30013"/>
        <dbReference type="ChEBI" id="CHEBI:30616"/>
        <dbReference type="ChEBI" id="CHEBI:33019"/>
        <dbReference type="ChEBI" id="CHEBI:138113"/>
        <dbReference type="EC" id="2.7.7.108"/>
    </reaction>
</comment>
<comment type="catalytic activity">
    <reaction evidence="8">
        <text>L-histidyl-[protein] + UTP = N(tele)-(5'-uridylyl)-L-histidyl-[protein] + diphosphate</text>
        <dbReference type="Rhea" id="RHEA:83891"/>
        <dbReference type="Rhea" id="RHEA-COMP:9745"/>
        <dbReference type="Rhea" id="RHEA-COMP:20239"/>
        <dbReference type="ChEBI" id="CHEBI:29979"/>
        <dbReference type="ChEBI" id="CHEBI:33019"/>
        <dbReference type="ChEBI" id="CHEBI:46398"/>
        <dbReference type="ChEBI" id="CHEBI:233474"/>
    </reaction>
</comment>
<feature type="binding site" evidence="8">
    <location>
        <position position="174"/>
    </location>
    <ligand>
        <name>ATP</name>
        <dbReference type="ChEBI" id="CHEBI:30616"/>
    </ligand>
</feature>
<evidence type="ECO:0000256" key="5">
    <source>
        <dbReference type="ARBA" id="ARBA00022741"/>
    </source>
</evidence>
<dbReference type="HAMAP" id="MF_00692">
    <property type="entry name" value="SelO"/>
    <property type="match status" value="1"/>
</dbReference>
<evidence type="ECO:0000256" key="4">
    <source>
        <dbReference type="ARBA" id="ARBA00022723"/>
    </source>
</evidence>
<evidence type="ECO:0000256" key="2">
    <source>
        <dbReference type="ARBA" id="ARBA00022679"/>
    </source>
</evidence>
<feature type="binding site" evidence="8">
    <location>
        <position position="88"/>
    </location>
    <ligand>
        <name>ATP</name>
        <dbReference type="ChEBI" id="CHEBI:30616"/>
    </ligand>
</feature>
<reference evidence="10" key="1">
    <citation type="submission" date="2020-05" db="EMBL/GenBank/DDBJ databases">
        <title>Sulfur intermediates as new biogeochemical hubs in an aquatic model microbial ecosystem.</title>
        <authorList>
            <person name="Vigneron A."/>
        </authorList>
    </citation>
    <scope>NUCLEOTIDE SEQUENCE</scope>
    <source>
        <strain evidence="10">Bin.250</strain>
    </source>
</reference>